<protein>
    <submittedName>
        <fullName evidence="1">Uncharacterized protein</fullName>
    </submittedName>
</protein>
<organism evidence="1 2">
    <name type="scientific">Dermacentor silvarum</name>
    <name type="common">Tick</name>
    <dbReference type="NCBI Taxonomy" id="543639"/>
    <lineage>
        <taxon>Eukaryota</taxon>
        <taxon>Metazoa</taxon>
        <taxon>Ecdysozoa</taxon>
        <taxon>Arthropoda</taxon>
        <taxon>Chelicerata</taxon>
        <taxon>Arachnida</taxon>
        <taxon>Acari</taxon>
        <taxon>Parasitiformes</taxon>
        <taxon>Ixodida</taxon>
        <taxon>Ixodoidea</taxon>
        <taxon>Ixodidae</taxon>
        <taxon>Rhipicephalinae</taxon>
        <taxon>Dermacentor</taxon>
    </lineage>
</organism>
<keyword evidence="2" id="KW-1185">Reference proteome</keyword>
<evidence type="ECO:0000313" key="2">
    <source>
        <dbReference type="Proteomes" id="UP000821865"/>
    </source>
</evidence>
<proteinExistence type="predicted"/>
<evidence type="ECO:0000313" key="1">
    <source>
        <dbReference type="EMBL" id="KAH7974625.1"/>
    </source>
</evidence>
<dbReference type="Proteomes" id="UP000821865">
    <property type="component" value="Chromosome 10"/>
</dbReference>
<comment type="caution">
    <text evidence="1">The sequence shown here is derived from an EMBL/GenBank/DDBJ whole genome shotgun (WGS) entry which is preliminary data.</text>
</comment>
<accession>A0ACB8DQL0</accession>
<reference evidence="1" key="1">
    <citation type="submission" date="2020-05" db="EMBL/GenBank/DDBJ databases">
        <title>Large-scale comparative analyses of tick genomes elucidate their genetic diversity and vector capacities.</title>
        <authorList>
            <person name="Jia N."/>
            <person name="Wang J."/>
            <person name="Shi W."/>
            <person name="Du L."/>
            <person name="Sun Y."/>
            <person name="Zhan W."/>
            <person name="Jiang J."/>
            <person name="Wang Q."/>
            <person name="Zhang B."/>
            <person name="Ji P."/>
            <person name="Sakyi L.B."/>
            <person name="Cui X."/>
            <person name="Yuan T."/>
            <person name="Jiang B."/>
            <person name="Yang W."/>
            <person name="Lam T.T.-Y."/>
            <person name="Chang Q."/>
            <person name="Ding S."/>
            <person name="Wang X."/>
            <person name="Zhu J."/>
            <person name="Ruan X."/>
            <person name="Zhao L."/>
            <person name="Wei J."/>
            <person name="Que T."/>
            <person name="Du C."/>
            <person name="Cheng J."/>
            <person name="Dai P."/>
            <person name="Han X."/>
            <person name="Huang E."/>
            <person name="Gao Y."/>
            <person name="Liu J."/>
            <person name="Shao H."/>
            <person name="Ye R."/>
            <person name="Li L."/>
            <person name="Wei W."/>
            <person name="Wang X."/>
            <person name="Wang C."/>
            <person name="Yang T."/>
            <person name="Huo Q."/>
            <person name="Li W."/>
            <person name="Guo W."/>
            <person name="Chen H."/>
            <person name="Zhou L."/>
            <person name="Ni X."/>
            <person name="Tian J."/>
            <person name="Zhou Y."/>
            <person name="Sheng Y."/>
            <person name="Liu T."/>
            <person name="Pan Y."/>
            <person name="Xia L."/>
            <person name="Li J."/>
            <person name="Zhao F."/>
            <person name="Cao W."/>
        </authorList>
    </citation>
    <scope>NUCLEOTIDE SEQUENCE</scope>
    <source>
        <strain evidence="1">Dsil-2018</strain>
    </source>
</reference>
<name>A0ACB8DQL0_DERSI</name>
<gene>
    <name evidence="1" type="ORF">HPB49_017482</name>
</gene>
<sequence length="613" mass="64656">MSCVAGSELPTNLNFTPGPPVLQPFSFPHDLTTGEDAIFRCVVRSGSPPYHFRWLKDDQDVVSGTERRLTTTVVSERVATLNVRRVTVEDSGNYTCLVSDSTGADSAITASLGIPAVLSSLHALRPGPPKLRTSGFSSDLSLGEDTMATCFVKKGSEGPYTMAWYRNGEPVKDTARVKTSVKATGTSIAIDGIQVEDVANYTCAATNAEGSDALTLPLLVAGPPGLRDLVFPSEVALGEEILVGCFVKKGTVGPYRITWLKDGREIQESERVSIAARSKTSAALRISSLRAEDVGNYTCAASNDFGTDTVTAALIINDIPKIQEFNFPASLSPGDTAHVGCIVSKGSAGPLELSWKKDDLPLAHHSSSRLSVMSHKGGPVSTLTIVDVSAADSGNYTCMARNAAGNDSFSAFLAVTGAPRLQSSGFPNELSLGEETVATCFVKKGSVGPYTLTWHKEGKPVYNSDRVVVTVKATSTALSIDSVQVEDIGNYTCSATSAAGTDVLTLPLLISAPPSIRRFSFPPEIALGEEVIVLCSVKKGSPADSYSIAWQKDGREVVETERVSTSSQTKGSATLLIASLEPEDVGNYTCTARNAFGSDSFTAPLVVNGNARS</sequence>
<dbReference type="EMBL" id="CM023479">
    <property type="protein sequence ID" value="KAH7974625.1"/>
    <property type="molecule type" value="Genomic_DNA"/>
</dbReference>